<reference evidence="3" key="1">
    <citation type="submission" date="2016-10" db="EMBL/GenBank/DDBJ databases">
        <authorList>
            <person name="Varghese N."/>
            <person name="Submissions S."/>
        </authorList>
    </citation>
    <scope>NUCLEOTIDE SEQUENCE [LARGE SCALE GENOMIC DNA]</scope>
    <source>
        <strain evidence="3">DSM 10002</strain>
    </source>
</reference>
<feature type="domain" description="FAD-binding" evidence="1">
    <location>
        <begin position="7"/>
        <end position="336"/>
    </location>
</feature>
<evidence type="ECO:0000313" key="2">
    <source>
        <dbReference type="EMBL" id="SDU77734.1"/>
    </source>
</evidence>
<dbReference type="RefSeq" id="WP_091278717.1">
    <property type="nucleotide sequence ID" value="NZ_LT629804.1"/>
</dbReference>
<dbReference type="InterPro" id="IPR050407">
    <property type="entry name" value="Geranylgeranyl_reductase"/>
</dbReference>
<dbReference type="STRING" id="131112.SAMN04489737_0147"/>
<accession>A0A1H2LA90</accession>
<dbReference type="InterPro" id="IPR002938">
    <property type="entry name" value="FAD-bd"/>
</dbReference>
<dbReference type="GO" id="GO:0016628">
    <property type="term" value="F:oxidoreductase activity, acting on the CH-CH group of donors, NAD or NADP as acceptor"/>
    <property type="evidence" value="ECO:0007669"/>
    <property type="project" value="InterPro"/>
</dbReference>
<dbReference type="PANTHER" id="PTHR42685">
    <property type="entry name" value="GERANYLGERANYL DIPHOSPHATE REDUCTASE"/>
    <property type="match status" value="1"/>
</dbReference>
<dbReference type="PRINTS" id="PR00420">
    <property type="entry name" value="RNGMNOXGNASE"/>
</dbReference>
<sequence length="427" mass="46060">MSRPEHADVVVVGAGPGGSATAHYLAQNGVDVLVLEKATFPRDKVCGDGLTPRAVGELIRMGISVREEDGWVRNWGVRGYGAGHVIEVPWPELASVPHFGSAMPRKDLDHLLIKHAVASGARLREGVTVLGPVIHEKSGRVVGVRARNTADGSAGEEFTISARFVVDCGGVSARLAIATGREKAMNRPMGVAHRTYFRSPLANTDMMESQLELWAGKPGESELLPGYAWMFAVGDGLVNVGLGSLSSTAQPAGVDYRSVFAKWIANTPKEWGLTPENQIGRLRGAALPMAFNRKPHYANGLALVGDAGGMVSPFNGEGIAYALASGRMVADTIAQALVRPTLRAQDHVMAQYPYELRQELGGYYTLGRVFAALIERPEIMHLCVKYGLPRPTLMKLVMKILSDSYDRHDGDWMDKVITSLTKVVPKA</sequence>
<dbReference type="GeneID" id="65343906"/>
<protein>
    <submittedName>
        <fullName evidence="2">Geranylgeranyl reductase family</fullName>
    </submittedName>
</protein>
<dbReference type="Pfam" id="PF01494">
    <property type="entry name" value="FAD_binding_3"/>
    <property type="match status" value="1"/>
</dbReference>
<dbReference type="Proteomes" id="UP000214355">
    <property type="component" value="Chromosome I"/>
</dbReference>
<dbReference type="GO" id="GO:0071949">
    <property type="term" value="F:FAD binding"/>
    <property type="evidence" value="ECO:0007669"/>
    <property type="project" value="InterPro"/>
</dbReference>
<evidence type="ECO:0000259" key="1">
    <source>
        <dbReference type="Pfam" id="PF01494"/>
    </source>
</evidence>
<proteinExistence type="predicted"/>
<dbReference type="InterPro" id="IPR011777">
    <property type="entry name" value="Geranylgeranyl_Rdtase_fam"/>
</dbReference>
<keyword evidence="3" id="KW-1185">Reference proteome</keyword>
<organism evidence="2 3">
    <name type="scientific">Arcanobacterium phocae</name>
    <dbReference type="NCBI Taxonomy" id="131112"/>
    <lineage>
        <taxon>Bacteria</taxon>
        <taxon>Bacillati</taxon>
        <taxon>Actinomycetota</taxon>
        <taxon>Actinomycetes</taxon>
        <taxon>Actinomycetales</taxon>
        <taxon>Actinomycetaceae</taxon>
        <taxon>Arcanobacterium</taxon>
    </lineage>
</organism>
<dbReference type="Gene3D" id="3.50.50.60">
    <property type="entry name" value="FAD/NAD(P)-binding domain"/>
    <property type="match status" value="1"/>
</dbReference>
<dbReference type="EMBL" id="LT629804">
    <property type="protein sequence ID" value="SDU77734.1"/>
    <property type="molecule type" value="Genomic_DNA"/>
</dbReference>
<dbReference type="NCBIfam" id="TIGR02032">
    <property type="entry name" value="GG-red-SF"/>
    <property type="match status" value="1"/>
</dbReference>
<gene>
    <name evidence="2" type="ORF">SAMN04489737_0147</name>
</gene>
<dbReference type="InterPro" id="IPR036188">
    <property type="entry name" value="FAD/NAD-bd_sf"/>
</dbReference>
<dbReference type="PANTHER" id="PTHR42685:SF22">
    <property type="entry name" value="CONDITIONED MEDIUM FACTOR RECEPTOR 1"/>
    <property type="match status" value="1"/>
</dbReference>
<name>A0A1H2LA90_9ACTO</name>
<evidence type="ECO:0000313" key="3">
    <source>
        <dbReference type="Proteomes" id="UP000214355"/>
    </source>
</evidence>
<dbReference type="AlphaFoldDB" id="A0A1H2LA90"/>
<dbReference type="OrthoDB" id="9795712at2"/>
<dbReference type="SUPFAM" id="SSF51905">
    <property type="entry name" value="FAD/NAD(P)-binding domain"/>
    <property type="match status" value="1"/>
</dbReference>